<feature type="non-terminal residue" evidence="1">
    <location>
        <position position="1"/>
    </location>
</feature>
<comment type="caution">
    <text evidence="1">The sequence shown here is derived from an EMBL/GenBank/DDBJ whole genome shotgun (WGS) entry which is preliminary data.</text>
</comment>
<sequence length="119" mass="13305">HDHPVGTGEVEIGVYRDNFPDDGETTGVSVFAEINETSEYDCIMPVGIRINARTPKKQNAFNLITNVDALLNMMVGKMLNDDIEMNLCRRNSGPSWFKGLDGLHYYTALYTMTVRDNSG</sequence>
<organism evidence="1">
    <name type="scientific">marine sediment metagenome</name>
    <dbReference type="NCBI Taxonomy" id="412755"/>
    <lineage>
        <taxon>unclassified sequences</taxon>
        <taxon>metagenomes</taxon>
        <taxon>ecological metagenomes</taxon>
    </lineage>
</organism>
<dbReference type="EMBL" id="BART01015686">
    <property type="protein sequence ID" value="GAG87634.1"/>
    <property type="molecule type" value="Genomic_DNA"/>
</dbReference>
<name>X1AWZ3_9ZZZZ</name>
<protein>
    <submittedName>
        <fullName evidence="1">Uncharacterized protein</fullName>
    </submittedName>
</protein>
<gene>
    <name evidence="1" type="ORF">S01H4_30400</name>
</gene>
<evidence type="ECO:0000313" key="1">
    <source>
        <dbReference type="EMBL" id="GAG87634.1"/>
    </source>
</evidence>
<proteinExistence type="predicted"/>
<reference evidence="1" key="1">
    <citation type="journal article" date="2014" name="Front. Microbiol.">
        <title>High frequency of phylogenetically diverse reductive dehalogenase-homologous genes in deep subseafloor sedimentary metagenomes.</title>
        <authorList>
            <person name="Kawai M."/>
            <person name="Futagami T."/>
            <person name="Toyoda A."/>
            <person name="Takaki Y."/>
            <person name="Nishi S."/>
            <person name="Hori S."/>
            <person name="Arai W."/>
            <person name="Tsubouchi T."/>
            <person name="Morono Y."/>
            <person name="Uchiyama I."/>
            <person name="Ito T."/>
            <person name="Fujiyama A."/>
            <person name="Inagaki F."/>
            <person name="Takami H."/>
        </authorList>
    </citation>
    <scope>NUCLEOTIDE SEQUENCE</scope>
    <source>
        <strain evidence="1">Expedition CK06-06</strain>
    </source>
</reference>
<dbReference type="AlphaFoldDB" id="X1AWZ3"/>
<accession>X1AWZ3</accession>